<dbReference type="GO" id="GO:0003676">
    <property type="term" value="F:nucleic acid binding"/>
    <property type="evidence" value="ECO:0007669"/>
    <property type="project" value="InterPro"/>
</dbReference>
<dbReference type="Pfam" id="PF03184">
    <property type="entry name" value="DDE_1"/>
    <property type="match status" value="1"/>
</dbReference>
<name>A0A816VB79_9BILA</name>
<dbReference type="AlphaFoldDB" id="A0A816VB79"/>
<evidence type="ECO:0000313" key="2">
    <source>
        <dbReference type="EMBL" id="CAF2121689.1"/>
    </source>
</evidence>
<dbReference type="EMBL" id="CAJNRE010013798">
    <property type="protein sequence ID" value="CAF2121689.1"/>
    <property type="molecule type" value="Genomic_DNA"/>
</dbReference>
<reference evidence="2" key="1">
    <citation type="submission" date="2021-02" db="EMBL/GenBank/DDBJ databases">
        <authorList>
            <person name="Nowell W R."/>
        </authorList>
    </citation>
    <scope>NUCLEOTIDE SEQUENCE</scope>
</reference>
<accession>A0A816VB79</accession>
<gene>
    <name evidence="2" type="ORF">MBJ925_LOCUS26046</name>
</gene>
<feature type="domain" description="DDE-1" evidence="1">
    <location>
        <begin position="3"/>
        <end position="105"/>
    </location>
</feature>
<organism evidence="2 3">
    <name type="scientific">Rotaria magnacalcarata</name>
    <dbReference type="NCBI Taxonomy" id="392030"/>
    <lineage>
        <taxon>Eukaryota</taxon>
        <taxon>Metazoa</taxon>
        <taxon>Spiralia</taxon>
        <taxon>Gnathifera</taxon>
        <taxon>Rotifera</taxon>
        <taxon>Eurotatoria</taxon>
        <taxon>Bdelloidea</taxon>
        <taxon>Philodinida</taxon>
        <taxon>Philodinidae</taxon>
        <taxon>Rotaria</taxon>
    </lineage>
</organism>
<evidence type="ECO:0000259" key="1">
    <source>
        <dbReference type="Pfam" id="PF03184"/>
    </source>
</evidence>
<proteinExistence type="predicted"/>
<sequence>MIMRKQKRHILLSLDNAPVHPPDVQLEIIKLKFFPPNTTAKIQPMNQGVIRAFKVYRRRHLVNHIITSVGVAVTADDINITALDVVYWIQGVCETVSETTIRNTFKSVGFEKISVIDGIDALQQISITDEIISAEDRSIEEMDRSTDDNAPSFNEWNGSNGKLLVINGIINDDGDSNEDQLNDDVPSEDPPSLSEFLDLVRRLRFFSTMQQPELHSFIIEL</sequence>
<dbReference type="InterPro" id="IPR004875">
    <property type="entry name" value="DDE_SF_endonuclease_dom"/>
</dbReference>
<dbReference type="Proteomes" id="UP000663824">
    <property type="component" value="Unassembled WGS sequence"/>
</dbReference>
<protein>
    <recommendedName>
        <fullName evidence="1">DDE-1 domain-containing protein</fullName>
    </recommendedName>
</protein>
<comment type="caution">
    <text evidence="2">The sequence shown here is derived from an EMBL/GenBank/DDBJ whole genome shotgun (WGS) entry which is preliminary data.</text>
</comment>
<evidence type="ECO:0000313" key="3">
    <source>
        <dbReference type="Proteomes" id="UP000663824"/>
    </source>
</evidence>